<dbReference type="AlphaFoldDB" id="A0A923L0X6"/>
<dbReference type="CDD" id="cd20609">
    <property type="entry name" value="nitroreductase"/>
    <property type="match status" value="1"/>
</dbReference>
<dbReference type="PANTHER" id="PTHR43673:SF2">
    <property type="entry name" value="NITROREDUCTASE"/>
    <property type="match status" value="1"/>
</dbReference>
<dbReference type="Gene3D" id="3.40.109.10">
    <property type="entry name" value="NADH Oxidase"/>
    <property type="match status" value="1"/>
</dbReference>
<comment type="similarity">
    <text evidence="2">Belongs to the nitroreductase family.</text>
</comment>
<dbReference type="GO" id="GO:0016491">
    <property type="term" value="F:oxidoreductase activity"/>
    <property type="evidence" value="ECO:0007669"/>
    <property type="project" value="UniProtKB-KW"/>
</dbReference>
<proteinExistence type="inferred from homology"/>
<dbReference type="InterPro" id="IPR000415">
    <property type="entry name" value="Nitroreductase-like"/>
</dbReference>
<dbReference type="Proteomes" id="UP000659630">
    <property type="component" value="Unassembled WGS sequence"/>
</dbReference>
<keyword evidence="8" id="KW-1185">Reference proteome</keyword>
<dbReference type="InterPro" id="IPR029479">
    <property type="entry name" value="Nitroreductase"/>
</dbReference>
<comment type="caution">
    <text evidence="7">The sequence shown here is derived from an EMBL/GenBank/DDBJ whole genome shotgun (WGS) entry which is preliminary data.</text>
</comment>
<sequence length="171" mass="19695">MELDQAIKERYSVRQYSPKKVEREKLDELLRISQMAPTAANRQPVRVIVVQEEQGLDKVAKAARVYRAPLVLIVCADRDAAWVREFDHKNHLDIDASILTDHMMLKATDLGLGSVWICRFDPEVIRAEFRLPASWEPVNLLALGYPAAESAPSKMHTDRRKLEEYVYYETV</sequence>
<dbReference type="EMBL" id="JACONZ010000002">
    <property type="protein sequence ID" value="MBC5581255.1"/>
    <property type="molecule type" value="Genomic_DNA"/>
</dbReference>
<comment type="cofactor">
    <cofactor evidence="1">
        <name>FMN</name>
        <dbReference type="ChEBI" id="CHEBI:58210"/>
    </cofactor>
</comment>
<keyword evidence="4" id="KW-0288">FMN</keyword>
<evidence type="ECO:0000256" key="4">
    <source>
        <dbReference type="ARBA" id="ARBA00022643"/>
    </source>
</evidence>
<feature type="domain" description="Nitroreductase" evidence="6">
    <location>
        <begin position="7"/>
        <end position="63"/>
    </location>
</feature>
<gene>
    <name evidence="7" type="ORF">H8S23_07015</name>
</gene>
<evidence type="ECO:0000313" key="7">
    <source>
        <dbReference type="EMBL" id="MBC5581255.1"/>
    </source>
</evidence>
<evidence type="ECO:0000256" key="5">
    <source>
        <dbReference type="ARBA" id="ARBA00023002"/>
    </source>
</evidence>
<keyword evidence="5" id="KW-0560">Oxidoreductase</keyword>
<evidence type="ECO:0000256" key="2">
    <source>
        <dbReference type="ARBA" id="ARBA00007118"/>
    </source>
</evidence>
<evidence type="ECO:0000313" key="8">
    <source>
        <dbReference type="Proteomes" id="UP000659630"/>
    </source>
</evidence>
<keyword evidence="3" id="KW-0285">Flavoprotein</keyword>
<reference evidence="7" key="1">
    <citation type="submission" date="2020-08" db="EMBL/GenBank/DDBJ databases">
        <title>Genome public.</title>
        <authorList>
            <person name="Liu C."/>
            <person name="Sun Q."/>
        </authorList>
    </citation>
    <scope>NUCLEOTIDE SEQUENCE</scope>
    <source>
        <strain evidence="7">BX8</strain>
    </source>
</reference>
<evidence type="ECO:0000259" key="6">
    <source>
        <dbReference type="Pfam" id="PF00881"/>
    </source>
</evidence>
<name>A0A923L0X6_9FIRM</name>
<dbReference type="Pfam" id="PF00881">
    <property type="entry name" value="Nitroreductase"/>
    <property type="match status" value="1"/>
</dbReference>
<evidence type="ECO:0000256" key="3">
    <source>
        <dbReference type="ARBA" id="ARBA00022630"/>
    </source>
</evidence>
<protein>
    <submittedName>
        <fullName evidence="7">Nitroreductase family protein</fullName>
    </submittedName>
</protein>
<dbReference type="RefSeq" id="WP_186887617.1">
    <property type="nucleotide sequence ID" value="NZ_JACONZ010000002.1"/>
</dbReference>
<evidence type="ECO:0000256" key="1">
    <source>
        <dbReference type="ARBA" id="ARBA00001917"/>
    </source>
</evidence>
<accession>A0A923L0X6</accession>
<dbReference type="PANTHER" id="PTHR43673">
    <property type="entry name" value="NAD(P)H NITROREDUCTASE YDGI-RELATED"/>
    <property type="match status" value="1"/>
</dbReference>
<dbReference type="SUPFAM" id="SSF55469">
    <property type="entry name" value="FMN-dependent nitroreductase-like"/>
    <property type="match status" value="1"/>
</dbReference>
<organism evidence="7 8">
    <name type="scientific">Anaerofilum hominis</name>
    <dbReference type="NCBI Taxonomy" id="2763016"/>
    <lineage>
        <taxon>Bacteria</taxon>
        <taxon>Bacillati</taxon>
        <taxon>Bacillota</taxon>
        <taxon>Clostridia</taxon>
        <taxon>Eubacteriales</taxon>
        <taxon>Oscillospiraceae</taxon>
        <taxon>Anaerofilum</taxon>
    </lineage>
</organism>